<comment type="caution">
    <text evidence="1">The sequence shown here is derived from an EMBL/GenBank/DDBJ whole genome shotgun (WGS) entry which is preliminary data.</text>
</comment>
<gene>
    <name evidence="1" type="ORF">TWF696_008537</name>
</gene>
<dbReference type="EMBL" id="JAVHNQ010000007">
    <property type="protein sequence ID" value="KAK6341464.1"/>
    <property type="molecule type" value="Genomic_DNA"/>
</dbReference>
<name>A0AAV9UJD3_9PEZI</name>
<reference evidence="1 2" key="1">
    <citation type="submission" date="2019-10" db="EMBL/GenBank/DDBJ databases">
        <authorList>
            <person name="Palmer J.M."/>
        </authorList>
    </citation>
    <scope>NUCLEOTIDE SEQUENCE [LARGE SCALE GENOMIC DNA]</scope>
    <source>
        <strain evidence="1 2">TWF696</strain>
    </source>
</reference>
<evidence type="ECO:0000313" key="2">
    <source>
        <dbReference type="Proteomes" id="UP001375240"/>
    </source>
</evidence>
<dbReference type="Proteomes" id="UP001375240">
    <property type="component" value="Unassembled WGS sequence"/>
</dbReference>
<evidence type="ECO:0000313" key="1">
    <source>
        <dbReference type="EMBL" id="KAK6341464.1"/>
    </source>
</evidence>
<organism evidence="1 2">
    <name type="scientific">Orbilia brochopaga</name>
    <dbReference type="NCBI Taxonomy" id="3140254"/>
    <lineage>
        <taxon>Eukaryota</taxon>
        <taxon>Fungi</taxon>
        <taxon>Dikarya</taxon>
        <taxon>Ascomycota</taxon>
        <taxon>Pezizomycotina</taxon>
        <taxon>Orbiliomycetes</taxon>
        <taxon>Orbiliales</taxon>
        <taxon>Orbiliaceae</taxon>
        <taxon>Orbilia</taxon>
    </lineage>
</organism>
<dbReference type="InterPro" id="IPR038763">
    <property type="entry name" value="DHH_sf"/>
</dbReference>
<accession>A0AAV9UJD3</accession>
<dbReference type="SUPFAM" id="SSF64182">
    <property type="entry name" value="DHH phosphoesterases"/>
    <property type="match status" value="1"/>
</dbReference>
<protein>
    <submittedName>
        <fullName evidence="1">Uncharacterized protein</fullName>
    </submittedName>
</protein>
<proteinExistence type="predicted"/>
<sequence>MGLLGKRSLLSPTRSRIRRPTANPLVLSFARHESSSPTRHKPWVPWWLQYPGWPASRESVQNARHFILACAKSPSPTLLVPDPSRDGLVSGHILRQTLLALGKPKEKIGVHCVLKRGDVRESIEKSKLASTTVSGERPGAIILLAQGSHGEGEIVPGIPTLIIDHNRADSATGSVFMCTACEDPAVVKTVVLAYVVCEGLLRRMSKWSSTLDDLLAWLFLVGLTDPSDRRGAGMADVIKMKQKQLMKVEGLFQSYSGWSIRKFQKLLTIFWFTPEFDPEVSWMILSAALDALSFVESKDHHPPDMDMLTLEVMIEEYLSPRIRETERELRKWRLLVDAQPRFSEDGKLAIITIETPYEIHPFLALVWAHLLASEVELTAVICANVGYIPEKVDFSCCLGDPEISLDGAAFEVDHATHTRKRSRFLNFDYIKKVHRSKKGWPVALSEWQHGLQTSLEEYAAKDQNFASKLSEAEMNGDGSFAVTHRHMIGPGGHFIGGTLPNGLWEVFTTRCLGLERTCGWGHLGRDVVKRDGKKAIEDMLYQERMNAIGWKRPYRGWRRD</sequence>
<dbReference type="AlphaFoldDB" id="A0AAV9UJD3"/>
<keyword evidence="2" id="KW-1185">Reference proteome</keyword>